<gene>
    <name evidence="1" type="ORF">I4F81_003309</name>
</gene>
<proteinExistence type="predicted"/>
<accession>A0ACC3BTE3</accession>
<dbReference type="EMBL" id="CM020618">
    <property type="protein sequence ID" value="KAK1860721.1"/>
    <property type="molecule type" value="Genomic_DNA"/>
</dbReference>
<evidence type="ECO:0000313" key="2">
    <source>
        <dbReference type="Proteomes" id="UP000798662"/>
    </source>
</evidence>
<reference evidence="1" key="1">
    <citation type="submission" date="2019-11" db="EMBL/GenBank/DDBJ databases">
        <title>Nori genome reveals adaptations in red seaweeds to the harsh intertidal environment.</title>
        <authorList>
            <person name="Wang D."/>
            <person name="Mao Y."/>
        </authorList>
    </citation>
    <scope>NUCLEOTIDE SEQUENCE</scope>
    <source>
        <tissue evidence="1">Gametophyte</tissue>
    </source>
</reference>
<organism evidence="1 2">
    <name type="scientific">Pyropia yezoensis</name>
    <name type="common">Susabi-nori</name>
    <name type="synonym">Porphyra yezoensis</name>
    <dbReference type="NCBI Taxonomy" id="2788"/>
    <lineage>
        <taxon>Eukaryota</taxon>
        <taxon>Rhodophyta</taxon>
        <taxon>Bangiophyceae</taxon>
        <taxon>Bangiales</taxon>
        <taxon>Bangiaceae</taxon>
        <taxon>Pyropia</taxon>
    </lineage>
</organism>
<dbReference type="Proteomes" id="UP000798662">
    <property type="component" value="Chromosome 1"/>
</dbReference>
<name>A0ACC3BTE3_PYRYE</name>
<sequence>MAMLPALLGGRPGWLHGSPGGKGDGWGRETSRRVDGKTAGSTSPPSPSTPPALPWGWGLGERDEQQQRRQRRVSAVGGAPARSVTAARGLPVATTVSFDPAGPPVVHSCPTLLPPRRGGRA</sequence>
<comment type="caution">
    <text evidence="1">The sequence shown here is derived from an EMBL/GenBank/DDBJ whole genome shotgun (WGS) entry which is preliminary data.</text>
</comment>
<evidence type="ECO:0000313" key="1">
    <source>
        <dbReference type="EMBL" id="KAK1860721.1"/>
    </source>
</evidence>
<keyword evidence="2" id="KW-1185">Reference proteome</keyword>
<protein>
    <submittedName>
        <fullName evidence="1">Uncharacterized protein</fullName>
    </submittedName>
</protein>